<dbReference type="EMBL" id="OX597818">
    <property type="protein sequence ID" value="CAI9722954.1"/>
    <property type="molecule type" value="Genomic_DNA"/>
</dbReference>
<reference evidence="6" key="1">
    <citation type="submission" date="2023-08" db="EMBL/GenBank/DDBJ databases">
        <authorList>
            <person name="Alioto T."/>
            <person name="Alioto T."/>
            <person name="Gomez Garrido J."/>
        </authorList>
    </citation>
    <scope>NUCLEOTIDE SEQUENCE</scope>
</reference>
<keyword evidence="7" id="KW-1185">Reference proteome</keyword>
<gene>
    <name evidence="6" type="ORF">OCTVUL_1B028127</name>
</gene>
<dbReference type="Proteomes" id="UP001162480">
    <property type="component" value="Chromosome 5"/>
</dbReference>
<evidence type="ECO:0000256" key="4">
    <source>
        <dbReference type="ARBA" id="ARBA00023136"/>
    </source>
</evidence>
<accession>A0AA36AWD3</accession>
<evidence type="ECO:0000313" key="7">
    <source>
        <dbReference type="Proteomes" id="UP001162480"/>
    </source>
</evidence>
<organism evidence="6 7">
    <name type="scientific">Octopus vulgaris</name>
    <name type="common">Common octopus</name>
    <dbReference type="NCBI Taxonomy" id="6645"/>
    <lineage>
        <taxon>Eukaryota</taxon>
        <taxon>Metazoa</taxon>
        <taxon>Spiralia</taxon>
        <taxon>Lophotrochozoa</taxon>
        <taxon>Mollusca</taxon>
        <taxon>Cephalopoda</taxon>
        <taxon>Coleoidea</taxon>
        <taxon>Octopodiformes</taxon>
        <taxon>Octopoda</taxon>
        <taxon>Incirrata</taxon>
        <taxon>Octopodidae</taxon>
        <taxon>Octopus</taxon>
    </lineage>
</organism>
<proteinExistence type="predicted"/>
<keyword evidence="3 5" id="KW-1133">Transmembrane helix</keyword>
<evidence type="ECO:0000256" key="3">
    <source>
        <dbReference type="ARBA" id="ARBA00022989"/>
    </source>
</evidence>
<comment type="subcellular location">
    <subcellularLocation>
        <location evidence="1">Membrane</location>
        <topology evidence="1">Multi-pass membrane protein</topology>
    </subcellularLocation>
</comment>
<dbReference type="PANTHER" id="PTHR21284">
    <property type="entry name" value="EG:80H7.2 PROTEIN"/>
    <property type="match status" value="1"/>
</dbReference>
<keyword evidence="4 5" id="KW-0472">Membrane</keyword>
<feature type="transmembrane region" description="Helical" evidence="5">
    <location>
        <begin position="134"/>
        <end position="152"/>
    </location>
</feature>
<keyword evidence="2 5" id="KW-0812">Transmembrane</keyword>
<dbReference type="AlphaFoldDB" id="A0AA36AWD3"/>
<evidence type="ECO:0000313" key="6">
    <source>
        <dbReference type="EMBL" id="CAI9722954.1"/>
    </source>
</evidence>
<feature type="transmembrane region" description="Helical" evidence="5">
    <location>
        <begin position="98"/>
        <end position="122"/>
    </location>
</feature>
<sequence length="223" mass="24773">MASCLLVTVILCVLITTVTIIVSFTTPSWVLYPTFSDSNILSPKESVCPCTTVFQSCDCGLWLYCRESSSLSDNCQWFLSNEFALEKQLPVWFKAVQALMALGAFLSLLALIIALSSLCCFCKSCNLHRAASGLMNFCFLILLSAVCTFGAMCHTQYDVSLTKDNMFSSTFGWSFWLAVGATEQNMFLKKVGEYQEVNYFHKDGVIRESLTVKPGSIDKRGLI</sequence>
<dbReference type="Gene3D" id="1.20.140.150">
    <property type="match status" value="1"/>
</dbReference>
<dbReference type="InterPro" id="IPR004031">
    <property type="entry name" value="PMP22/EMP/MP20/Claudin"/>
</dbReference>
<evidence type="ECO:0000256" key="2">
    <source>
        <dbReference type="ARBA" id="ARBA00022692"/>
    </source>
</evidence>
<dbReference type="PANTHER" id="PTHR21284:SF12">
    <property type="entry name" value="EG:80H7.2 PROTEIN"/>
    <property type="match status" value="1"/>
</dbReference>
<dbReference type="GO" id="GO:0016020">
    <property type="term" value="C:membrane"/>
    <property type="evidence" value="ECO:0007669"/>
    <property type="project" value="UniProtKB-SubCell"/>
</dbReference>
<name>A0AA36AWD3_OCTVU</name>
<dbReference type="Pfam" id="PF00822">
    <property type="entry name" value="PMP22_Claudin"/>
    <property type="match status" value="1"/>
</dbReference>
<protein>
    <submittedName>
        <fullName evidence="6">XP_029636541.1uncharacterized protein LOC115211930</fullName>
    </submittedName>
</protein>
<evidence type="ECO:0000256" key="1">
    <source>
        <dbReference type="ARBA" id="ARBA00004141"/>
    </source>
</evidence>
<evidence type="ECO:0000256" key="5">
    <source>
        <dbReference type="SAM" id="Phobius"/>
    </source>
</evidence>